<feature type="transmembrane region" description="Helical" evidence="2">
    <location>
        <begin position="250"/>
        <end position="269"/>
    </location>
</feature>
<comment type="similarity">
    <text evidence="1">Belongs to the Cyclase 1 superfamily.</text>
</comment>
<name>A0ABY6K926_9ARAC</name>
<feature type="signal peptide" evidence="3">
    <location>
        <begin position="1"/>
        <end position="18"/>
    </location>
</feature>
<protein>
    <recommendedName>
        <fullName evidence="6">Cyclase</fullName>
    </recommendedName>
</protein>
<dbReference type="PANTHER" id="PTHR31118:SF12">
    <property type="entry name" value="CYCLASE-LIKE PROTEIN 2"/>
    <property type="match status" value="1"/>
</dbReference>
<evidence type="ECO:0000313" key="5">
    <source>
        <dbReference type="Proteomes" id="UP001235939"/>
    </source>
</evidence>
<dbReference type="Proteomes" id="UP001235939">
    <property type="component" value="Chromosome 03"/>
</dbReference>
<dbReference type="Pfam" id="PF04199">
    <property type="entry name" value="Cyclase"/>
    <property type="match status" value="1"/>
</dbReference>
<keyword evidence="5" id="KW-1185">Reference proteome</keyword>
<organism evidence="4 5">
    <name type="scientific">Cordylochernes scorpioides</name>
    <dbReference type="NCBI Taxonomy" id="51811"/>
    <lineage>
        <taxon>Eukaryota</taxon>
        <taxon>Metazoa</taxon>
        <taxon>Ecdysozoa</taxon>
        <taxon>Arthropoda</taxon>
        <taxon>Chelicerata</taxon>
        <taxon>Arachnida</taxon>
        <taxon>Pseudoscorpiones</taxon>
        <taxon>Cheliferoidea</taxon>
        <taxon>Chernetidae</taxon>
        <taxon>Cordylochernes</taxon>
    </lineage>
</organism>
<keyword evidence="2" id="KW-0472">Membrane</keyword>
<gene>
    <name evidence="4" type="ORF">LAZ67_3000322</name>
</gene>
<keyword evidence="2" id="KW-1133">Transmembrane helix</keyword>
<evidence type="ECO:0008006" key="6">
    <source>
        <dbReference type="Google" id="ProtNLM"/>
    </source>
</evidence>
<evidence type="ECO:0000256" key="2">
    <source>
        <dbReference type="SAM" id="Phobius"/>
    </source>
</evidence>
<dbReference type="InterPro" id="IPR037175">
    <property type="entry name" value="KFase_sf"/>
</dbReference>
<reference evidence="4 5" key="1">
    <citation type="submission" date="2022-01" db="EMBL/GenBank/DDBJ databases">
        <title>A chromosomal length assembly of Cordylochernes scorpioides.</title>
        <authorList>
            <person name="Zeh D."/>
            <person name="Zeh J."/>
        </authorList>
    </citation>
    <scope>NUCLEOTIDE SEQUENCE [LARGE SCALE GENOMIC DNA]</scope>
    <source>
        <strain evidence="4">IN4F17</strain>
        <tissue evidence="4">Whole Body</tissue>
    </source>
</reference>
<proteinExistence type="inferred from homology"/>
<keyword evidence="3" id="KW-0732">Signal</keyword>
<evidence type="ECO:0000256" key="3">
    <source>
        <dbReference type="SAM" id="SignalP"/>
    </source>
</evidence>
<dbReference type="EMBL" id="CP092865">
    <property type="protein sequence ID" value="UYV64333.1"/>
    <property type="molecule type" value="Genomic_DNA"/>
</dbReference>
<dbReference type="PANTHER" id="PTHR31118">
    <property type="entry name" value="CYCLASE-LIKE PROTEIN 2"/>
    <property type="match status" value="1"/>
</dbReference>
<feature type="chain" id="PRO_5045426000" description="Cyclase" evidence="3">
    <location>
        <begin position="19"/>
        <end position="272"/>
    </location>
</feature>
<accession>A0ABY6K926</accession>
<evidence type="ECO:0000256" key="1">
    <source>
        <dbReference type="ARBA" id="ARBA00007865"/>
    </source>
</evidence>
<keyword evidence="2" id="KW-0812">Transmembrane</keyword>
<evidence type="ECO:0000313" key="4">
    <source>
        <dbReference type="EMBL" id="UYV64333.1"/>
    </source>
</evidence>
<sequence length="272" mass="30182">MLRSVVIATVAWLALSQAERVLDLSHPYDMRTPSWVTDRRFEMRQRESFNGTYYLTEELHMATHTGTHMDAPCHFARGRWCITDIPLERLLNVPAVVIDVNRGENGEMTPEDLEKWEAEHGSIPKHAVIILRSGWASRYPNRREYFGSDVPNSTEGLRFPGFGPEAAKWIVERTEIAGLGIDTPSIDPGKAKTAPAHVTLARSNLYNLENLADLSELPANGARLTVLPMKLAGASGAPARVLAYLDSGCLAVKPPFLLLVIALFVLWIVSRA</sequence>
<dbReference type="SUPFAM" id="SSF102198">
    <property type="entry name" value="Putative cyclase"/>
    <property type="match status" value="1"/>
</dbReference>
<dbReference type="InterPro" id="IPR007325">
    <property type="entry name" value="KFase/CYL"/>
</dbReference>
<dbReference type="Gene3D" id="3.50.30.50">
    <property type="entry name" value="Putative cyclase"/>
    <property type="match status" value="1"/>
</dbReference>